<dbReference type="Gene3D" id="3.40.50.1240">
    <property type="entry name" value="Phosphoglycerate mutase-like"/>
    <property type="match status" value="1"/>
</dbReference>
<gene>
    <name evidence="2" type="ORF">PPSIR1_32028</name>
</gene>
<dbReference type="Pfam" id="PF00300">
    <property type="entry name" value="His_Phos_1"/>
    <property type="match status" value="2"/>
</dbReference>
<reference evidence="2 3" key="1">
    <citation type="submission" date="2007-06" db="EMBL/GenBank/DDBJ databases">
        <authorList>
            <person name="Shimkets L."/>
            <person name="Ferriera S."/>
            <person name="Johnson J."/>
            <person name="Kravitz S."/>
            <person name="Beeson K."/>
            <person name="Sutton G."/>
            <person name="Rogers Y.-H."/>
            <person name="Friedman R."/>
            <person name="Frazier M."/>
            <person name="Venter J.C."/>
        </authorList>
    </citation>
    <scope>NUCLEOTIDE SEQUENCE [LARGE SCALE GENOMIC DNA]</scope>
    <source>
        <strain evidence="2 3">SIR-1</strain>
    </source>
</reference>
<keyword evidence="3" id="KW-1185">Reference proteome</keyword>
<dbReference type="eggNOG" id="COG0406">
    <property type="taxonomic scope" value="Bacteria"/>
</dbReference>
<organism evidence="2 3">
    <name type="scientific">Plesiocystis pacifica SIR-1</name>
    <dbReference type="NCBI Taxonomy" id="391625"/>
    <lineage>
        <taxon>Bacteria</taxon>
        <taxon>Pseudomonadati</taxon>
        <taxon>Myxococcota</taxon>
        <taxon>Polyangia</taxon>
        <taxon>Nannocystales</taxon>
        <taxon>Nannocystaceae</taxon>
        <taxon>Plesiocystis</taxon>
    </lineage>
</organism>
<dbReference type="RefSeq" id="WP_006971072.1">
    <property type="nucleotide sequence ID" value="NZ_ABCS01000016.1"/>
</dbReference>
<proteinExistence type="predicted"/>
<evidence type="ECO:0000313" key="2">
    <source>
        <dbReference type="EMBL" id="EDM79823.1"/>
    </source>
</evidence>
<dbReference type="GO" id="GO:0016787">
    <property type="term" value="F:hydrolase activity"/>
    <property type="evidence" value="ECO:0007669"/>
    <property type="project" value="UniProtKB-KW"/>
</dbReference>
<evidence type="ECO:0000313" key="3">
    <source>
        <dbReference type="Proteomes" id="UP000005801"/>
    </source>
</evidence>
<comment type="caution">
    <text evidence="2">The sequence shown here is derived from an EMBL/GenBank/DDBJ whole genome shotgun (WGS) entry which is preliminary data.</text>
</comment>
<dbReference type="EMBL" id="ABCS01000016">
    <property type="protein sequence ID" value="EDM79823.1"/>
    <property type="molecule type" value="Genomic_DNA"/>
</dbReference>
<dbReference type="SUPFAM" id="SSF53254">
    <property type="entry name" value="Phosphoglycerate mutase-like"/>
    <property type="match status" value="1"/>
</dbReference>
<accession>A6G2X3</accession>
<protein>
    <submittedName>
        <fullName evidence="2">Putative phosphoglycerate mutase</fullName>
    </submittedName>
</protein>
<sequence length="260" mass="28149">MSVLHVVRHAQASMFAANYDELSERGRSQAARLGRAWAAARSTEGAPGGFDAVFTGPARRHHDTAAGVAEGFGAASLPFPQPVELPGFDEHDGQALVVQTMGALARRGQRGGTVPEWAAALTPLATRAMDTSQPKAARSRDWQRMFEAVMARWIAGELDELSESGELEGVESWSSFHGRVVESFAELRASAKGEVALFTSVGPIAVILEQVLELPPLVAFRQAWRVYNASITRVIYSGARVTLDGFNEVAHLPMGEWTHR</sequence>
<dbReference type="AlphaFoldDB" id="A6G2X3"/>
<dbReference type="Proteomes" id="UP000005801">
    <property type="component" value="Unassembled WGS sequence"/>
</dbReference>
<dbReference type="OrthoDB" id="280692at2"/>
<dbReference type="SMART" id="SM00855">
    <property type="entry name" value="PGAM"/>
    <property type="match status" value="1"/>
</dbReference>
<keyword evidence="1" id="KW-0378">Hydrolase</keyword>
<dbReference type="CDD" id="cd07040">
    <property type="entry name" value="HP"/>
    <property type="match status" value="1"/>
</dbReference>
<dbReference type="PANTHER" id="PTHR20935">
    <property type="entry name" value="PHOSPHOGLYCERATE MUTASE-RELATED"/>
    <property type="match status" value="1"/>
</dbReference>
<dbReference type="InterPro" id="IPR051021">
    <property type="entry name" value="Mito_Ser/Thr_phosphatase"/>
</dbReference>
<evidence type="ECO:0000256" key="1">
    <source>
        <dbReference type="ARBA" id="ARBA00022801"/>
    </source>
</evidence>
<name>A6G2X3_9BACT</name>
<dbReference type="InterPro" id="IPR013078">
    <property type="entry name" value="His_Pase_superF_clade-1"/>
</dbReference>
<dbReference type="PANTHER" id="PTHR20935:SF0">
    <property type="entry name" value="SERINE_THREONINE-PROTEIN PHOSPHATASE PGAM5, MITOCHONDRIAL"/>
    <property type="match status" value="1"/>
</dbReference>
<dbReference type="InterPro" id="IPR029033">
    <property type="entry name" value="His_PPase_superfam"/>
</dbReference>
<dbReference type="STRING" id="391625.PPSIR1_32028"/>